<accession>I0ANI4</accession>
<proteinExistence type="predicted"/>
<dbReference type="EMBL" id="CP003418">
    <property type="protein sequence ID" value="AFH50541.1"/>
    <property type="molecule type" value="Genomic_DNA"/>
</dbReference>
<sequence length="157" mass="18633">MANTYTQLYIHLVFAVKHRDRLILPSFKDELMKYITGIIQNKGNKLLAINTMPDHCHIFIGLNPKNPISELVKNIKLASGDFINDKKWLKGKFHWQEGYGAFSYSHSQIDNVIKYILNQEKHHKKLSFKEEYKKILTSFNIEYQDAFLFDWFDDVKY</sequence>
<dbReference type="PANTHER" id="PTHR33360">
    <property type="entry name" value="TRANSPOSASE FOR INSERTION SEQUENCE ELEMENT IS200"/>
    <property type="match status" value="1"/>
</dbReference>
<evidence type="ECO:0000313" key="2">
    <source>
        <dbReference type="EMBL" id="AFH50541.1"/>
    </source>
</evidence>
<dbReference type="GO" id="GO:0004803">
    <property type="term" value="F:transposase activity"/>
    <property type="evidence" value="ECO:0007669"/>
    <property type="project" value="InterPro"/>
</dbReference>
<dbReference type="GO" id="GO:0006313">
    <property type="term" value="P:DNA transposition"/>
    <property type="evidence" value="ECO:0007669"/>
    <property type="project" value="InterPro"/>
</dbReference>
<dbReference type="NCBIfam" id="NF033573">
    <property type="entry name" value="transpos_IS200"/>
    <property type="match status" value="1"/>
</dbReference>
<name>I0ANI4_IGNAJ</name>
<organism evidence="2 3">
    <name type="scientific">Ignavibacterium album (strain DSM 19864 / JCM 16511 / NBRC 101810 / Mat9-16)</name>
    <dbReference type="NCBI Taxonomy" id="945713"/>
    <lineage>
        <taxon>Bacteria</taxon>
        <taxon>Pseudomonadati</taxon>
        <taxon>Ignavibacteriota</taxon>
        <taxon>Ignavibacteria</taxon>
        <taxon>Ignavibacteriales</taxon>
        <taxon>Ignavibacteriaceae</taxon>
        <taxon>Ignavibacterium</taxon>
    </lineage>
</organism>
<reference evidence="2 3" key="1">
    <citation type="journal article" date="2012" name="Front. Microbiol.">
        <title>Complete genome of Ignavibacterium album, a metabolically versatile, flagellated, facultative anaerobe from the phylum Chlorobi.</title>
        <authorList>
            <person name="Liu Z."/>
            <person name="Frigaard N.-U."/>
            <person name="Vogl K."/>
            <person name="Iino T."/>
            <person name="Ohkuma M."/>
            <person name="Overmann J."/>
            <person name="Bryant D.A."/>
        </authorList>
    </citation>
    <scope>NUCLEOTIDE SEQUENCE [LARGE SCALE GENOMIC DNA]</scope>
    <source>
        <strain evidence="3">DSM 19864 / JCM 16511 / NBRC 101810 / Mat9-16</strain>
    </source>
</reference>
<dbReference type="AlphaFoldDB" id="I0ANI4"/>
<dbReference type="OrthoDB" id="9797997at2"/>
<dbReference type="KEGG" id="ial:IALB_2838"/>
<dbReference type="InterPro" id="IPR002686">
    <property type="entry name" value="Transposase_17"/>
</dbReference>
<dbReference type="PANTHER" id="PTHR33360:SF2">
    <property type="entry name" value="TRANSPOSASE FOR INSERTION SEQUENCE ELEMENT IS200"/>
    <property type="match status" value="1"/>
</dbReference>
<evidence type="ECO:0000313" key="3">
    <source>
        <dbReference type="Proteomes" id="UP000007394"/>
    </source>
</evidence>
<dbReference type="PATRIC" id="fig|945713.3.peg.2857"/>
<dbReference type="Gene3D" id="3.30.70.1290">
    <property type="entry name" value="Transposase IS200-like"/>
    <property type="match status" value="1"/>
</dbReference>
<feature type="domain" description="Transposase IS200-like" evidence="1">
    <location>
        <begin position="5"/>
        <end position="119"/>
    </location>
</feature>
<dbReference type="SMART" id="SM01321">
    <property type="entry name" value="Y1_Tnp"/>
    <property type="match status" value="1"/>
</dbReference>
<gene>
    <name evidence="2" type="ordered locus">IALB_2838</name>
</gene>
<dbReference type="Proteomes" id="UP000007394">
    <property type="component" value="Chromosome"/>
</dbReference>
<dbReference type="HOGENOM" id="CLU_101320_1_0_10"/>
<dbReference type="Pfam" id="PF01797">
    <property type="entry name" value="Y1_Tnp"/>
    <property type="match status" value="1"/>
</dbReference>
<dbReference type="GO" id="GO:0003677">
    <property type="term" value="F:DNA binding"/>
    <property type="evidence" value="ECO:0007669"/>
    <property type="project" value="InterPro"/>
</dbReference>
<protein>
    <submittedName>
        <fullName evidence="2">Transposase</fullName>
    </submittedName>
</protein>
<dbReference type="InterPro" id="IPR036515">
    <property type="entry name" value="Transposase_17_sf"/>
</dbReference>
<keyword evidence="3" id="KW-1185">Reference proteome</keyword>
<evidence type="ECO:0000259" key="1">
    <source>
        <dbReference type="SMART" id="SM01321"/>
    </source>
</evidence>
<dbReference type="eggNOG" id="COG1943">
    <property type="taxonomic scope" value="Bacteria"/>
</dbReference>
<dbReference type="RefSeq" id="WP_014561680.1">
    <property type="nucleotide sequence ID" value="NC_017464.1"/>
</dbReference>
<dbReference type="SUPFAM" id="SSF143422">
    <property type="entry name" value="Transposase IS200-like"/>
    <property type="match status" value="1"/>
</dbReference>